<name>G9XKJ0_DESHA</name>
<accession>G9XKJ0</accession>
<evidence type="ECO:0000313" key="1">
    <source>
        <dbReference type="EMBL" id="EHL08076.1"/>
    </source>
</evidence>
<gene>
    <name evidence="1" type="ORF">HMPREF0322_01473</name>
</gene>
<organism evidence="1 2">
    <name type="scientific">Desulfitobacterium hafniense DP7</name>
    <dbReference type="NCBI Taxonomy" id="537010"/>
    <lineage>
        <taxon>Bacteria</taxon>
        <taxon>Bacillati</taxon>
        <taxon>Bacillota</taxon>
        <taxon>Clostridia</taxon>
        <taxon>Eubacteriales</taxon>
        <taxon>Desulfitobacteriaceae</taxon>
        <taxon>Desulfitobacterium</taxon>
    </lineage>
</organism>
<sequence length="41" mass="4679">MKYEFKMNDIGIIYGGNFTKFIETNSLCLLKQALRLPGRPG</sequence>
<dbReference type="Proteomes" id="UP000004416">
    <property type="component" value="Unassembled WGS sequence"/>
</dbReference>
<dbReference type="AlphaFoldDB" id="G9XKJ0"/>
<dbReference type="EMBL" id="AFZX01000032">
    <property type="protein sequence ID" value="EHL08076.1"/>
    <property type="molecule type" value="Genomic_DNA"/>
</dbReference>
<dbReference type="HOGENOM" id="CLU_3269003_0_0_9"/>
<reference evidence="1 2" key="1">
    <citation type="submission" date="2011-08" db="EMBL/GenBank/DDBJ databases">
        <authorList>
            <person name="Weinstock G."/>
            <person name="Sodergren E."/>
            <person name="Clifton S."/>
            <person name="Fulton L."/>
            <person name="Fulton B."/>
            <person name="Courtney L."/>
            <person name="Fronick C."/>
            <person name="Harrison M."/>
            <person name="Strong C."/>
            <person name="Farmer C."/>
            <person name="Delahaunty K."/>
            <person name="Markovic C."/>
            <person name="Hall O."/>
            <person name="Minx P."/>
            <person name="Tomlinson C."/>
            <person name="Mitreva M."/>
            <person name="Hou S."/>
            <person name="Chen J."/>
            <person name="Wollam A."/>
            <person name="Pepin K.H."/>
            <person name="Johnson M."/>
            <person name="Bhonagiri V."/>
            <person name="Zhang X."/>
            <person name="Suruliraj S."/>
            <person name="Warren W."/>
            <person name="Chinwalla A."/>
            <person name="Mardis E.R."/>
            <person name="Wilson R.K."/>
        </authorList>
    </citation>
    <scope>NUCLEOTIDE SEQUENCE [LARGE SCALE GENOMIC DNA]</scope>
    <source>
        <strain evidence="1 2">DP7</strain>
    </source>
</reference>
<comment type="caution">
    <text evidence="1">The sequence shown here is derived from an EMBL/GenBank/DDBJ whole genome shotgun (WGS) entry which is preliminary data.</text>
</comment>
<protein>
    <submittedName>
        <fullName evidence="1">Uncharacterized protein</fullName>
    </submittedName>
</protein>
<proteinExistence type="predicted"/>
<dbReference type="PATRIC" id="fig|537010.4.peg.1369"/>
<evidence type="ECO:0000313" key="2">
    <source>
        <dbReference type="Proteomes" id="UP000004416"/>
    </source>
</evidence>